<accession>A0ABV6N4K2</accession>
<gene>
    <name evidence="1" type="ORF">ACFFH7_37905</name>
</gene>
<evidence type="ECO:0000313" key="1">
    <source>
        <dbReference type="EMBL" id="MFC0547334.1"/>
    </source>
</evidence>
<comment type="caution">
    <text evidence="1">The sequence shown here is derived from an EMBL/GenBank/DDBJ whole genome shotgun (WGS) entry which is preliminary data.</text>
</comment>
<organism evidence="1 2">
    <name type="scientific">Kutzneria chonburiensis</name>
    <dbReference type="NCBI Taxonomy" id="1483604"/>
    <lineage>
        <taxon>Bacteria</taxon>
        <taxon>Bacillati</taxon>
        <taxon>Actinomycetota</taxon>
        <taxon>Actinomycetes</taxon>
        <taxon>Pseudonocardiales</taxon>
        <taxon>Pseudonocardiaceae</taxon>
        <taxon>Kutzneria</taxon>
    </lineage>
</organism>
<dbReference type="Proteomes" id="UP001589810">
    <property type="component" value="Unassembled WGS sequence"/>
</dbReference>
<name>A0ABV6N4K2_9PSEU</name>
<reference evidence="1 2" key="1">
    <citation type="submission" date="2024-09" db="EMBL/GenBank/DDBJ databases">
        <authorList>
            <person name="Sun Q."/>
            <person name="Mori K."/>
        </authorList>
    </citation>
    <scope>NUCLEOTIDE SEQUENCE [LARGE SCALE GENOMIC DNA]</scope>
    <source>
        <strain evidence="1 2">TBRC 1432</strain>
    </source>
</reference>
<proteinExistence type="predicted"/>
<sequence>MELQVVREYLMLGLRMDRLLPGAVDAYTGPAQLRAEVDAEPVPDPGELCRRAAELRRAVPDAALSPSRREFLAAQLLAMETTFARLAGRPIGFVAEVEACFQTSIELGDQDVYAQAHRQLRRLLPGIGSLRRKVARYRTGEEIPKERTADCVRALAADLRARTASRFGLPAGESVEYEIVDNRAWSGFNSYLGGFRSRVSLNVAQGHRVSTLAHLVAHEAYPGHHTEHCRKEAGLIRVDGHWEQSMFVLNTPQCLVAEGLAELGVYAAVGPHWGAWATSLFGACGVQVDGELLEAVDLASTTLQAVRQDAMLMLHDRHADEDEVAGYLSRWLLVPEFRAYRLLPFLTDPLWRAYTTTYVEGARLVRRWLAAGGSVDVSTRYARMLDEPLVPAALRAELTTTPGSRK</sequence>
<dbReference type="RefSeq" id="WP_379794494.1">
    <property type="nucleotide sequence ID" value="NZ_JBHLUD010000013.1"/>
</dbReference>
<dbReference type="EMBL" id="JBHLUD010000013">
    <property type="protein sequence ID" value="MFC0547334.1"/>
    <property type="molecule type" value="Genomic_DNA"/>
</dbReference>
<evidence type="ECO:0000313" key="2">
    <source>
        <dbReference type="Proteomes" id="UP001589810"/>
    </source>
</evidence>
<keyword evidence="2" id="KW-1185">Reference proteome</keyword>
<protein>
    <submittedName>
        <fullName evidence="1">DUF885 domain-containing protein</fullName>
    </submittedName>
</protein>